<reference evidence="3" key="1">
    <citation type="submission" date="2015-08" db="EMBL/GenBank/DDBJ databases">
        <title>Genome sequencing project for genomic taxonomy and phylogenomics of Bacillus-like bacteria.</title>
        <authorList>
            <person name="Liu B."/>
            <person name="Wang J."/>
            <person name="Zhu Y."/>
            <person name="Liu G."/>
            <person name="Chen Q."/>
            <person name="Chen Z."/>
            <person name="Lan J."/>
            <person name="Che J."/>
            <person name="Ge C."/>
            <person name="Shi H."/>
            <person name="Pan Z."/>
            <person name="Liu X."/>
        </authorList>
    </citation>
    <scope>NUCLEOTIDE SEQUENCE [LARGE SCALE GENOMIC DNA]</scope>
    <source>
        <strain evidence="3">FJAT-22460</strain>
    </source>
</reference>
<evidence type="ECO:0000313" key="3">
    <source>
        <dbReference type="Proteomes" id="UP000036932"/>
    </source>
</evidence>
<comment type="caution">
    <text evidence="2">The sequence shown here is derived from an EMBL/GenBank/DDBJ whole genome shotgun (WGS) entry which is preliminary data.</text>
</comment>
<dbReference type="PROSITE" id="PS51257">
    <property type="entry name" value="PROKAR_LIPOPROTEIN"/>
    <property type="match status" value="1"/>
</dbReference>
<accession>A0A0M1P057</accession>
<organism evidence="2 3">
    <name type="scientific">Paenibacillus solani</name>
    <dbReference type="NCBI Taxonomy" id="1705565"/>
    <lineage>
        <taxon>Bacteria</taxon>
        <taxon>Bacillati</taxon>
        <taxon>Bacillota</taxon>
        <taxon>Bacilli</taxon>
        <taxon>Bacillales</taxon>
        <taxon>Paenibacillaceae</taxon>
        <taxon>Paenibacillus</taxon>
    </lineage>
</organism>
<name>A0A0M1P057_9BACL</name>
<keyword evidence="1" id="KW-0732">Signal</keyword>
<dbReference type="RefSeq" id="WP_054400929.1">
    <property type="nucleotide sequence ID" value="NZ_LIUT01000001.1"/>
</dbReference>
<dbReference type="AlphaFoldDB" id="A0A0M1P057"/>
<sequence>MKSLGIAFIIIACLLAGCSQATDVPTQDSAIQVPDSDDSGIEEQQPEAYSLHFKEVELEEPLKSISTTDLTNVINKQKIDEYTIYFYEEKGLDEENVRAAIQIDTKLLEIGQVGYAALDPEQYTVSQVQALDQTYIKVSGACGANCPISYYIHPDISSPISLRIEAHTVEADIDQNGINYIVASVGTAADTSIYKLRDGHIVAANLNETLAAQAVIYDKESNMFGDGTRNWRVKEEELVLFKE</sequence>
<feature type="signal peptide" evidence="1">
    <location>
        <begin position="1"/>
        <end position="21"/>
    </location>
</feature>
<dbReference type="EMBL" id="LIUT01000001">
    <property type="protein sequence ID" value="KOR87868.1"/>
    <property type="molecule type" value="Genomic_DNA"/>
</dbReference>
<evidence type="ECO:0008006" key="4">
    <source>
        <dbReference type="Google" id="ProtNLM"/>
    </source>
</evidence>
<gene>
    <name evidence="2" type="ORF">AM231_01095</name>
</gene>
<evidence type="ECO:0000313" key="2">
    <source>
        <dbReference type="EMBL" id="KOR87868.1"/>
    </source>
</evidence>
<dbReference type="Proteomes" id="UP000036932">
    <property type="component" value="Unassembled WGS sequence"/>
</dbReference>
<feature type="chain" id="PRO_5005620510" description="Lipoprotein" evidence="1">
    <location>
        <begin position="22"/>
        <end position="243"/>
    </location>
</feature>
<dbReference type="PATRIC" id="fig|1705565.3.peg.2062"/>
<dbReference type="OrthoDB" id="2624422at2"/>
<proteinExistence type="predicted"/>
<keyword evidence="3" id="KW-1185">Reference proteome</keyword>
<evidence type="ECO:0000256" key="1">
    <source>
        <dbReference type="SAM" id="SignalP"/>
    </source>
</evidence>
<protein>
    <recommendedName>
        <fullName evidence="4">Lipoprotein</fullName>
    </recommendedName>
</protein>